<dbReference type="RefSeq" id="WP_161051946.1">
    <property type="nucleotide sequence ID" value="NZ_WWCR01000034.1"/>
</dbReference>
<dbReference type="AlphaFoldDB" id="A0A7X4KJ57"/>
<organism evidence="1 2">
    <name type="scientific">Duganella margarita</name>
    <dbReference type="NCBI Taxonomy" id="2692170"/>
    <lineage>
        <taxon>Bacteria</taxon>
        <taxon>Pseudomonadati</taxon>
        <taxon>Pseudomonadota</taxon>
        <taxon>Betaproteobacteria</taxon>
        <taxon>Burkholderiales</taxon>
        <taxon>Oxalobacteraceae</taxon>
        <taxon>Telluria group</taxon>
        <taxon>Duganella</taxon>
    </lineage>
</organism>
<comment type="caution">
    <text evidence="1">The sequence shown here is derived from an EMBL/GenBank/DDBJ whole genome shotgun (WGS) entry which is preliminary data.</text>
</comment>
<reference evidence="1 2" key="1">
    <citation type="submission" date="2019-12" db="EMBL/GenBank/DDBJ databases">
        <title>Novel species isolated from a subtropical stream in China.</title>
        <authorList>
            <person name="Lu H."/>
        </authorList>
    </citation>
    <scope>NUCLEOTIDE SEQUENCE [LARGE SCALE GENOMIC DNA]</scope>
    <source>
        <strain evidence="1 2">FT134W</strain>
    </source>
</reference>
<evidence type="ECO:0000313" key="1">
    <source>
        <dbReference type="EMBL" id="MYM75190.1"/>
    </source>
</evidence>
<dbReference type="EMBL" id="WWCR01000034">
    <property type="protein sequence ID" value="MYM75190.1"/>
    <property type="molecule type" value="Genomic_DNA"/>
</dbReference>
<protein>
    <recommendedName>
        <fullName evidence="3">Nucleotidyl transferase AbiEii/AbiGii toxin family protein</fullName>
    </recommendedName>
</protein>
<evidence type="ECO:0000313" key="2">
    <source>
        <dbReference type="Proteomes" id="UP000469734"/>
    </source>
</evidence>
<gene>
    <name evidence="1" type="ORF">GTP56_23750</name>
</gene>
<proteinExistence type="predicted"/>
<name>A0A7X4KJ57_9BURK</name>
<accession>A0A7X4KJ57</accession>
<dbReference type="InterPro" id="IPR014942">
    <property type="entry name" value="AbiEii"/>
</dbReference>
<evidence type="ECO:0008006" key="3">
    <source>
        <dbReference type="Google" id="ProtNLM"/>
    </source>
</evidence>
<dbReference type="Proteomes" id="UP000469734">
    <property type="component" value="Unassembled WGS sequence"/>
</dbReference>
<sequence length="237" mass="26911">MTNEKTWEGLFQNAMRLVDEIQARGTKHLYWTFGGGTALMRKYHHRLSKDIDIFVPDPQALNYVNPRLSQVAEDMAVHYEEANDFIKLFLPEGEIDFVASPNLTENPYVDEEIFGRKVHVETGAEIVAKKFFHRGNRLLVRDLFDFALVAEKEPDDLLNASKFLVRYITPIKETLAGDLTHLRLQFDAIETLSYHPTFEQVCDIVKQKLDAAALDVNGGTASAVAASKILRPVKKHP</sequence>
<dbReference type="Pfam" id="PF08843">
    <property type="entry name" value="AbiEii"/>
    <property type="match status" value="1"/>
</dbReference>